<accession>A0A7S0CK86</accession>
<gene>
    <name evidence="1" type="ORF">PINE0816_LOCUS20771</name>
</gene>
<dbReference type="AlphaFoldDB" id="A0A7S0CK86"/>
<proteinExistence type="predicted"/>
<dbReference type="EMBL" id="HBEL01044621">
    <property type="protein sequence ID" value="CAD8424611.1"/>
    <property type="molecule type" value="Transcribed_RNA"/>
</dbReference>
<evidence type="ECO:0000313" key="1">
    <source>
        <dbReference type="EMBL" id="CAD8424611.1"/>
    </source>
</evidence>
<reference evidence="1" key="1">
    <citation type="submission" date="2021-01" db="EMBL/GenBank/DDBJ databases">
        <authorList>
            <person name="Corre E."/>
            <person name="Pelletier E."/>
            <person name="Niang G."/>
            <person name="Scheremetjew M."/>
            <person name="Finn R."/>
            <person name="Kale V."/>
            <person name="Holt S."/>
            <person name="Cochrane G."/>
            <person name="Meng A."/>
            <person name="Brown T."/>
            <person name="Cohen L."/>
        </authorList>
    </citation>
    <scope>NUCLEOTIDE SEQUENCE</scope>
    <source>
        <strain evidence="1">CCAP1064/1</strain>
    </source>
</reference>
<name>A0A7S0CK86_9STRA</name>
<organism evidence="1">
    <name type="scientific">Proboscia inermis</name>
    <dbReference type="NCBI Taxonomy" id="420281"/>
    <lineage>
        <taxon>Eukaryota</taxon>
        <taxon>Sar</taxon>
        <taxon>Stramenopiles</taxon>
        <taxon>Ochrophyta</taxon>
        <taxon>Bacillariophyta</taxon>
        <taxon>Coscinodiscophyceae</taxon>
        <taxon>Rhizosoleniophycidae</taxon>
        <taxon>Rhizosoleniales</taxon>
        <taxon>Rhizosoleniaceae</taxon>
        <taxon>Proboscia</taxon>
    </lineage>
</organism>
<sequence>MGGGKKAKKTGFLRQSYNNAKKGKHKTQPYTIHIPASSPKSKNDVKFVFGGIVFWEKGKCVPVFFDTRIKCQTLKKNTVEIWVCFVPCSKLFWPIIRKP</sequence>
<protein>
    <submittedName>
        <fullName evidence="1">Uncharacterized protein</fullName>
    </submittedName>
</protein>